<dbReference type="RefSeq" id="WP_176112032.1">
    <property type="nucleotide sequence ID" value="NZ_JAALDK010000003.1"/>
</dbReference>
<dbReference type="EMBL" id="JAALDK010000003">
    <property type="protein sequence ID" value="NUY05495.1"/>
    <property type="molecule type" value="Genomic_DNA"/>
</dbReference>
<evidence type="ECO:0000313" key="2">
    <source>
        <dbReference type="EMBL" id="NUY05495.1"/>
    </source>
</evidence>
<feature type="transmembrane region" description="Helical" evidence="1">
    <location>
        <begin position="44"/>
        <end position="62"/>
    </location>
</feature>
<sequence length="74" mass="8173">MTKFFEVFEKAIISCLAPAIVAMLTLAAVSQAELDSHLLDAVQRYFWSIPFLGGFLFLRSTAGKPPVSIRVRNA</sequence>
<dbReference type="GeneID" id="301106280"/>
<reference evidence="2 3" key="1">
    <citation type="submission" date="2020-02" db="EMBL/GenBank/DDBJ databases">
        <title>Paraburkholderia simonii sp. nov. and Paraburkholderia youngii sp. nov. Brazilian and Mexican Mimosa-associated rhizobia.</title>
        <authorList>
            <person name="Mavima L."/>
            <person name="Beukes C.W."/>
            <person name="Chan W.Y."/>
            <person name="Palmer M."/>
            <person name="De Meyer S.E."/>
            <person name="James E.K."/>
            <person name="Venter S.N."/>
            <person name="Steenkamp E.T."/>
        </authorList>
    </citation>
    <scope>NUCLEOTIDE SEQUENCE [LARGE SCALE GENOMIC DNA]</scope>
    <source>
        <strain evidence="2 3">JPY169</strain>
    </source>
</reference>
<organism evidence="2 3">
    <name type="scientific">Paraburkholderia youngii</name>
    <dbReference type="NCBI Taxonomy" id="2782701"/>
    <lineage>
        <taxon>Bacteria</taxon>
        <taxon>Pseudomonadati</taxon>
        <taxon>Pseudomonadota</taxon>
        <taxon>Betaproteobacteria</taxon>
        <taxon>Burkholderiales</taxon>
        <taxon>Burkholderiaceae</taxon>
        <taxon>Paraburkholderia</taxon>
    </lineage>
</organism>
<keyword evidence="1" id="KW-1133">Transmembrane helix</keyword>
<gene>
    <name evidence="2" type="ORF">G5S42_38675</name>
</gene>
<dbReference type="AlphaFoldDB" id="A0A7Y6N4G2"/>
<name>A0A7Y6N4G2_9BURK</name>
<evidence type="ECO:0000313" key="3">
    <source>
        <dbReference type="Proteomes" id="UP000594380"/>
    </source>
</evidence>
<comment type="caution">
    <text evidence="2">The sequence shown here is derived from an EMBL/GenBank/DDBJ whole genome shotgun (WGS) entry which is preliminary data.</text>
</comment>
<feature type="transmembrane region" description="Helical" evidence="1">
    <location>
        <begin position="12"/>
        <end position="32"/>
    </location>
</feature>
<keyword evidence="1" id="KW-0812">Transmembrane</keyword>
<protein>
    <submittedName>
        <fullName evidence="2">Uncharacterized protein</fullName>
    </submittedName>
</protein>
<evidence type="ECO:0000256" key="1">
    <source>
        <dbReference type="SAM" id="Phobius"/>
    </source>
</evidence>
<keyword evidence="1" id="KW-0472">Membrane</keyword>
<accession>A0A7Y6N4G2</accession>
<proteinExistence type="predicted"/>
<dbReference type="Proteomes" id="UP000594380">
    <property type="component" value="Unassembled WGS sequence"/>
</dbReference>